<keyword evidence="2" id="KW-0325">Glycoprotein</keyword>
<name>A0A7J6GV80_CANSA</name>
<dbReference type="AlphaFoldDB" id="A0A7J6GV80"/>
<dbReference type="GO" id="GO:0009506">
    <property type="term" value="C:plasmodesma"/>
    <property type="evidence" value="ECO:0007669"/>
    <property type="project" value="UniProtKB-ARBA"/>
</dbReference>
<feature type="signal peptide" evidence="4">
    <location>
        <begin position="1"/>
        <end position="28"/>
    </location>
</feature>
<dbReference type="Proteomes" id="UP000583929">
    <property type="component" value="Unassembled WGS sequence"/>
</dbReference>
<dbReference type="InterPro" id="IPR012946">
    <property type="entry name" value="X8"/>
</dbReference>
<keyword evidence="2" id="KW-0449">Lipoprotein</keyword>
<dbReference type="EMBL" id="JAATIP010000041">
    <property type="protein sequence ID" value="KAF4386832.1"/>
    <property type="molecule type" value="Genomic_DNA"/>
</dbReference>
<dbReference type="PANTHER" id="PTHR31044:SF57">
    <property type="entry name" value="CARBOHYDRATE-BINDING X8 DOMAIN SUPERFAMILY PROTEIN"/>
    <property type="match status" value="1"/>
</dbReference>
<keyword evidence="3 4" id="KW-0732">Signal</keyword>
<comment type="caution">
    <text evidence="6">The sequence shown here is derived from an EMBL/GenBank/DDBJ whole genome shotgun (WGS) entry which is preliminary data.</text>
</comment>
<dbReference type="EMBL" id="JAATIQ010000029">
    <property type="protein sequence ID" value="KAF4397908.1"/>
    <property type="molecule type" value="Genomic_DNA"/>
</dbReference>
<feature type="chain" id="PRO_5033593670" description="X8 domain-containing protein" evidence="4">
    <location>
        <begin position="29"/>
        <end position="117"/>
    </location>
</feature>
<gene>
    <name evidence="6" type="ORF">F8388_006787</name>
    <name evidence="7" type="ORF">G4B88_019629</name>
</gene>
<protein>
    <recommendedName>
        <fullName evidence="5">X8 domain-containing protein</fullName>
    </recommendedName>
</protein>
<evidence type="ECO:0000256" key="1">
    <source>
        <dbReference type="ARBA" id="ARBA00004609"/>
    </source>
</evidence>
<dbReference type="OrthoDB" id="1928574at2759"/>
<dbReference type="Pfam" id="PF07983">
    <property type="entry name" value="X8"/>
    <property type="match status" value="1"/>
</dbReference>
<keyword evidence="9" id="KW-1185">Reference proteome</keyword>
<evidence type="ECO:0000259" key="5">
    <source>
        <dbReference type="SMART" id="SM00768"/>
    </source>
</evidence>
<organism evidence="6 8">
    <name type="scientific">Cannabis sativa</name>
    <name type="common">Hemp</name>
    <name type="synonym">Marijuana</name>
    <dbReference type="NCBI Taxonomy" id="3483"/>
    <lineage>
        <taxon>Eukaryota</taxon>
        <taxon>Viridiplantae</taxon>
        <taxon>Streptophyta</taxon>
        <taxon>Embryophyta</taxon>
        <taxon>Tracheophyta</taxon>
        <taxon>Spermatophyta</taxon>
        <taxon>Magnoliopsida</taxon>
        <taxon>eudicotyledons</taxon>
        <taxon>Gunneridae</taxon>
        <taxon>Pentapetalae</taxon>
        <taxon>rosids</taxon>
        <taxon>fabids</taxon>
        <taxon>Rosales</taxon>
        <taxon>Cannabaceae</taxon>
        <taxon>Cannabis</taxon>
    </lineage>
</organism>
<evidence type="ECO:0000256" key="4">
    <source>
        <dbReference type="SAM" id="SignalP"/>
    </source>
</evidence>
<feature type="domain" description="X8" evidence="5">
    <location>
        <begin position="33"/>
        <end position="116"/>
    </location>
</feature>
<evidence type="ECO:0000256" key="3">
    <source>
        <dbReference type="ARBA" id="ARBA00022729"/>
    </source>
</evidence>
<comment type="subcellular location">
    <subcellularLocation>
        <location evidence="1">Cell membrane</location>
        <topology evidence="1">Lipid-anchor</topology>
        <topology evidence="1">GPI-anchor</topology>
    </subcellularLocation>
</comment>
<evidence type="ECO:0000313" key="6">
    <source>
        <dbReference type="EMBL" id="KAF4386832.1"/>
    </source>
</evidence>
<dbReference type="GO" id="GO:0005886">
    <property type="term" value="C:plasma membrane"/>
    <property type="evidence" value="ECO:0007669"/>
    <property type="project" value="UniProtKB-SubCell"/>
</dbReference>
<dbReference type="Gene3D" id="1.20.58.1040">
    <property type="match status" value="1"/>
</dbReference>
<evidence type="ECO:0000256" key="2">
    <source>
        <dbReference type="ARBA" id="ARBA00022622"/>
    </source>
</evidence>
<evidence type="ECO:0000313" key="7">
    <source>
        <dbReference type="EMBL" id="KAF4397908.1"/>
    </source>
</evidence>
<dbReference type="GO" id="GO:0098552">
    <property type="term" value="C:side of membrane"/>
    <property type="evidence" value="ECO:0007669"/>
    <property type="project" value="UniProtKB-KW"/>
</dbReference>
<evidence type="ECO:0000313" key="8">
    <source>
        <dbReference type="Proteomes" id="UP000525078"/>
    </source>
</evidence>
<dbReference type="SMART" id="SM00768">
    <property type="entry name" value="X8"/>
    <property type="match status" value="1"/>
</dbReference>
<proteinExistence type="predicted"/>
<dbReference type="PANTHER" id="PTHR31044">
    <property type="entry name" value="BETA-1,3 GLUCANASE"/>
    <property type="match status" value="1"/>
</dbReference>
<reference evidence="8 9" key="1">
    <citation type="journal article" date="2020" name="bioRxiv">
        <title>Sequence and annotation of 42 cannabis genomes reveals extensive copy number variation in cannabinoid synthesis and pathogen resistance genes.</title>
        <authorList>
            <person name="Mckernan K.J."/>
            <person name="Helbert Y."/>
            <person name="Kane L.T."/>
            <person name="Ebling H."/>
            <person name="Zhang L."/>
            <person name="Liu B."/>
            <person name="Eaton Z."/>
            <person name="Mclaughlin S."/>
            <person name="Kingan S."/>
            <person name="Baybayan P."/>
            <person name="Concepcion G."/>
            <person name="Jordan M."/>
            <person name="Riva A."/>
            <person name="Barbazuk W."/>
            <person name="Harkins T."/>
        </authorList>
    </citation>
    <scope>NUCLEOTIDE SEQUENCE [LARGE SCALE GENOMIC DNA]</scope>
    <source>
        <strain evidence="8 9">cv. Jamaican Lion 4</strain>
        <strain evidence="7">Father</strain>
        <strain evidence="6">Mother</strain>
        <tissue evidence="6">Leaf</tissue>
    </source>
</reference>
<accession>A0A7J6GV80</accession>
<dbReference type="Proteomes" id="UP000525078">
    <property type="component" value="Unassembled WGS sequence"/>
</dbReference>
<keyword evidence="2" id="KW-0472">Membrane</keyword>
<dbReference type="InterPro" id="IPR044788">
    <property type="entry name" value="X8_dom_prot"/>
</dbReference>
<sequence>MANKAALALPLWLLLLSFTSETLLMVHGQEQKTWCVAKPSTEAAALQGILDYACSQVDCSIMEKGCPCSLPDNLINRASIAMNLYYQANGRNRWNCIFRNSALVVVTDPSYGKCIYA</sequence>
<keyword evidence="2" id="KW-0336">GPI-anchor</keyword>
<evidence type="ECO:0000313" key="9">
    <source>
        <dbReference type="Proteomes" id="UP000583929"/>
    </source>
</evidence>